<feature type="transmembrane region" description="Helical" evidence="1">
    <location>
        <begin position="160"/>
        <end position="182"/>
    </location>
</feature>
<keyword evidence="1" id="KW-0812">Transmembrane</keyword>
<gene>
    <name evidence="3" type="ORF">EV702DRAFT_632717</name>
</gene>
<feature type="transmembrane region" description="Helical" evidence="1">
    <location>
        <begin position="202"/>
        <end position="222"/>
    </location>
</feature>
<name>A0A9P6ZMU6_9AGAM</name>
<dbReference type="Pfam" id="PF20151">
    <property type="entry name" value="DUF6533"/>
    <property type="match status" value="1"/>
</dbReference>
<evidence type="ECO:0000256" key="1">
    <source>
        <dbReference type="SAM" id="Phobius"/>
    </source>
</evidence>
<proteinExistence type="predicted"/>
<feature type="transmembrane region" description="Helical" evidence="1">
    <location>
        <begin position="85"/>
        <end position="104"/>
    </location>
</feature>
<feature type="domain" description="DUF6533" evidence="2">
    <location>
        <begin position="12"/>
        <end position="57"/>
    </location>
</feature>
<dbReference type="InterPro" id="IPR045340">
    <property type="entry name" value="DUF6533"/>
</dbReference>
<accession>A0A9P6ZMU6</accession>
<keyword evidence="1" id="KW-1133">Transmembrane helix</keyword>
<reference evidence="3" key="1">
    <citation type="journal article" date="2020" name="New Phytol.">
        <title>Comparative genomics reveals dynamic genome evolution in host specialist ectomycorrhizal fungi.</title>
        <authorList>
            <person name="Lofgren L.A."/>
            <person name="Nguyen N.H."/>
            <person name="Vilgalys R."/>
            <person name="Ruytinx J."/>
            <person name="Liao H.L."/>
            <person name="Branco S."/>
            <person name="Kuo A."/>
            <person name="LaButti K."/>
            <person name="Lipzen A."/>
            <person name="Andreopoulos W."/>
            <person name="Pangilinan J."/>
            <person name="Riley R."/>
            <person name="Hundley H."/>
            <person name="Na H."/>
            <person name="Barry K."/>
            <person name="Grigoriev I.V."/>
            <person name="Stajich J.E."/>
            <person name="Kennedy P.G."/>
        </authorList>
    </citation>
    <scope>NUCLEOTIDE SEQUENCE</scope>
    <source>
        <strain evidence="3">DOB743</strain>
    </source>
</reference>
<evidence type="ECO:0000259" key="2">
    <source>
        <dbReference type="Pfam" id="PF20151"/>
    </source>
</evidence>
<protein>
    <recommendedName>
        <fullName evidence="2">DUF6533 domain-containing protein</fullName>
    </recommendedName>
</protein>
<organism evidence="3 4">
    <name type="scientific">Suillus placidus</name>
    <dbReference type="NCBI Taxonomy" id="48579"/>
    <lineage>
        <taxon>Eukaryota</taxon>
        <taxon>Fungi</taxon>
        <taxon>Dikarya</taxon>
        <taxon>Basidiomycota</taxon>
        <taxon>Agaricomycotina</taxon>
        <taxon>Agaricomycetes</taxon>
        <taxon>Agaricomycetidae</taxon>
        <taxon>Boletales</taxon>
        <taxon>Suillineae</taxon>
        <taxon>Suillaceae</taxon>
        <taxon>Suillus</taxon>
    </lineage>
</organism>
<evidence type="ECO:0000313" key="4">
    <source>
        <dbReference type="Proteomes" id="UP000714275"/>
    </source>
</evidence>
<sequence>MMSARSMQFATYIFASMATFWTYDYACSLHEEWSFLLRSHWNKVKGLYIVTRCLPFILLTTNLYLSFTPNQDPGKCRVLANIDSGFGILSAVCSEGFFILRTWALWNNNKILLAAILVTFITFSGASVGISFATTAPAAYTTSAIPGITGCYQSSTSFRLFIPFFFLSVFELGLMMLTLIRAIQNWWIDTKRLYVVLVKHNIFYYTCGLLFSVLNIFTMLLLHYSYHSMLHDSQFIILAILATRMHLHLWRMNRHAYGSGALAHIPMSDMSFANPST</sequence>
<dbReference type="AlphaFoldDB" id="A0A9P6ZMU6"/>
<keyword evidence="4" id="KW-1185">Reference proteome</keyword>
<dbReference type="OrthoDB" id="2993276at2759"/>
<comment type="caution">
    <text evidence="3">The sequence shown here is derived from an EMBL/GenBank/DDBJ whole genome shotgun (WGS) entry which is preliminary data.</text>
</comment>
<feature type="transmembrane region" description="Helical" evidence="1">
    <location>
        <begin position="228"/>
        <end position="247"/>
    </location>
</feature>
<dbReference type="EMBL" id="JABBWD010000056">
    <property type="protein sequence ID" value="KAG1771860.1"/>
    <property type="molecule type" value="Genomic_DNA"/>
</dbReference>
<feature type="transmembrane region" description="Helical" evidence="1">
    <location>
        <begin position="47"/>
        <end position="65"/>
    </location>
</feature>
<feature type="transmembrane region" description="Helical" evidence="1">
    <location>
        <begin position="111"/>
        <end position="140"/>
    </location>
</feature>
<evidence type="ECO:0000313" key="3">
    <source>
        <dbReference type="EMBL" id="KAG1771860.1"/>
    </source>
</evidence>
<dbReference type="Proteomes" id="UP000714275">
    <property type="component" value="Unassembled WGS sequence"/>
</dbReference>
<keyword evidence="1" id="KW-0472">Membrane</keyword>